<dbReference type="RefSeq" id="WP_185670731.1">
    <property type="nucleotide sequence ID" value="NZ_JACJVP010000031.1"/>
</dbReference>
<dbReference type="Proteomes" id="UP000547209">
    <property type="component" value="Unassembled WGS sequence"/>
</dbReference>
<dbReference type="AlphaFoldDB" id="A0A7X0RVH8"/>
<dbReference type="EMBL" id="JACJVP010000031">
    <property type="protein sequence ID" value="MBB6672874.1"/>
    <property type="molecule type" value="Genomic_DNA"/>
</dbReference>
<dbReference type="InterPro" id="IPR029002">
    <property type="entry name" value="PLPC/GPLD1"/>
</dbReference>
<accession>A0A7X0RVH8</accession>
<gene>
    <name evidence="2" type="ORF">H7C19_19510</name>
</gene>
<proteinExistence type="predicted"/>
<evidence type="ECO:0000259" key="1">
    <source>
        <dbReference type="Pfam" id="PF00882"/>
    </source>
</evidence>
<keyword evidence="3" id="KW-1185">Reference proteome</keyword>
<comment type="caution">
    <text evidence="2">The sequence shown here is derived from an EMBL/GenBank/DDBJ whole genome shotgun (WGS) entry which is preliminary data.</text>
</comment>
<dbReference type="Pfam" id="PF00882">
    <property type="entry name" value="Zn_dep_PLPC"/>
    <property type="match status" value="1"/>
</dbReference>
<organism evidence="2 3">
    <name type="scientific">Cohnella nanjingensis</name>
    <dbReference type="NCBI Taxonomy" id="1387779"/>
    <lineage>
        <taxon>Bacteria</taxon>
        <taxon>Bacillati</taxon>
        <taxon>Bacillota</taxon>
        <taxon>Bacilli</taxon>
        <taxon>Bacillales</taxon>
        <taxon>Paenibacillaceae</taxon>
        <taxon>Cohnella</taxon>
    </lineage>
</organism>
<evidence type="ECO:0000313" key="2">
    <source>
        <dbReference type="EMBL" id="MBB6672874.1"/>
    </source>
</evidence>
<feature type="domain" description="Phospholipase C/D" evidence="1">
    <location>
        <begin position="7"/>
        <end position="135"/>
    </location>
</feature>
<name>A0A7X0RVH8_9BACL</name>
<sequence>MPNIWAHIQFGREIAADTPWQTCLADRTWLTAYQLGCQGPDFLFYDNYLPWRPETPANRLGSLLHNLHCGPFLLDLFAAARGRPLADPAVAFVIGFLQHHILDRHMHPYVFSLSGFKRWNHQRFETAMDSAILLRRAGIATGTTPVAPEIDTGGRLPGGFADTFGRLVAKHYPGLAGAIAPAALNRAVAQFVQAQRLFFDPRGWKGKLLFGRIAPFSPPRRPPDWDVLNERRTAWIDPTDRTCRRAESAMDLWERALADGARTTAAGFAWLTSSDEGADGALREAFAALLGNLSYETGLPCGSAWITYAEPVI</sequence>
<protein>
    <submittedName>
        <fullName evidence="2">Zinc dependent phospholipase C family protein</fullName>
    </submittedName>
</protein>
<reference evidence="2 3" key="1">
    <citation type="submission" date="2020-08" db="EMBL/GenBank/DDBJ databases">
        <title>Cohnella phylogeny.</title>
        <authorList>
            <person name="Dunlap C."/>
        </authorList>
    </citation>
    <scope>NUCLEOTIDE SEQUENCE [LARGE SCALE GENOMIC DNA]</scope>
    <source>
        <strain evidence="2 3">DSM 28246</strain>
    </source>
</reference>
<evidence type="ECO:0000313" key="3">
    <source>
        <dbReference type="Proteomes" id="UP000547209"/>
    </source>
</evidence>